<sequence length="199" mass="21921">MSKRIFSPLYALPALCGLLLLGLLIAVGLHMHALSSGKEIAVPAAGYDPRAILLGNYVRLRPNPGGEITRKAAEQIRSDFNLDADRTYVTVDGWIVMAREGDIWDIETILPEKPELSSEPDRVAIKGVLSLRAAASGRYTAQSSLNIDRFYANQHDALAIEQAIADRKDVRVLLAVSRDGQARMKGISVDGERRLISWW</sequence>
<name>A0ABW1S7K6_9PROT</name>
<dbReference type="RefSeq" id="WP_377376783.1">
    <property type="nucleotide sequence ID" value="NZ_JBHSSW010000005.1"/>
</dbReference>
<evidence type="ECO:0000313" key="1">
    <source>
        <dbReference type="EMBL" id="MFC6197618.1"/>
    </source>
</evidence>
<proteinExistence type="predicted"/>
<dbReference type="Proteomes" id="UP001596303">
    <property type="component" value="Unassembled WGS sequence"/>
</dbReference>
<dbReference type="Pfam" id="PF14345">
    <property type="entry name" value="GDYXXLXY"/>
    <property type="match status" value="1"/>
</dbReference>
<comment type="caution">
    <text evidence="1">The sequence shown here is derived from an EMBL/GenBank/DDBJ whole genome shotgun (WGS) entry which is preliminary data.</text>
</comment>
<dbReference type="InterPro" id="IPR025833">
    <property type="entry name" value="GDYXXLXY"/>
</dbReference>
<reference evidence="2" key="1">
    <citation type="journal article" date="2019" name="Int. J. Syst. Evol. Microbiol.">
        <title>The Global Catalogue of Microorganisms (GCM) 10K type strain sequencing project: providing services to taxonomists for standard genome sequencing and annotation.</title>
        <authorList>
            <consortium name="The Broad Institute Genomics Platform"/>
            <consortium name="The Broad Institute Genome Sequencing Center for Infectious Disease"/>
            <person name="Wu L."/>
            <person name="Ma J."/>
        </authorList>
    </citation>
    <scope>NUCLEOTIDE SEQUENCE [LARGE SCALE GENOMIC DNA]</scope>
    <source>
        <strain evidence="2">CGMCC-1.15741</strain>
    </source>
</reference>
<gene>
    <name evidence="1" type="ORF">ACFQDM_05985</name>
</gene>
<keyword evidence="2" id="KW-1185">Reference proteome</keyword>
<dbReference type="EMBL" id="JBHSSW010000005">
    <property type="protein sequence ID" value="MFC6197618.1"/>
    <property type="molecule type" value="Genomic_DNA"/>
</dbReference>
<protein>
    <submittedName>
        <fullName evidence="1">GDYXXLXY domain-containing protein</fullName>
    </submittedName>
</protein>
<evidence type="ECO:0000313" key="2">
    <source>
        <dbReference type="Proteomes" id="UP001596303"/>
    </source>
</evidence>
<accession>A0ABW1S7K6</accession>
<organism evidence="1 2">
    <name type="scientific">Ponticaulis profundi</name>
    <dbReference type="NCBI Taxonomy" id="2665222"/>
    <lineage>
        <taxon>Bacteria</taxon>
        <taxon>Pseudomonadati</taxon>
        <taxon>Pseudomonadota</taxon>
        <taxon>Alphaproteobacteria</taxon>
        <taxon>Hyphomonadales</taxon>
        <taxon>Hyphomonadaceae</taxon>
        <taxon>Ponticaulis</taxon>
    </lineage>
</organism>